<evidence type="ECO:0000256" key="3">
    <source>
        <dbReference type="SAM" id="SignalP"/>
    </source>
</evidence>
<dbReference type="Proteomes" id="UP000005240">
    <property type="component" value="Unassembled WGS sequence"/>
</dbReference>
<feature type="chain" id="PRO_5008109665" evidence="3">
    <location>
        <begin position="20"/>
        <end position="172"/>
    </location>
</feature>
<protein>
    <submittedName>
        <fullName evidence="4 5">Uncharacterized protein</fullName>
    </submittedName>
</protein>
<reference evidence="4" key="2">
    <citation type="submission" date="2016-05" db="EMBL/GenBank/DDBJ databases">
        <title>Comparative analysis highlights variable genome content of wheat rusts and divergence of the mating loci.</title>
        <authorList>
            <person name="Cuomo C.A."/>
            <person name="Bakkeren G."/>
            <person name="Szabo L."/>
            <person name="Khalil H."/>
            <person name="Joly D."/>
            <person name="Goldberg J."/>
            <person name="Young S."/>
            <person name="Zeng Q."/>
            <person name="Fellers J."/>
        </authorList>
    </citation>
    <scope>NUCLEOTIDE SEQUENCE [LARGE SCALE GENOMIC DNA]</scope>
    <source>
        <strain evidence="4">1-1 BBBD Race 1</strain>
    </source>
</reference>
<keyword evidence="3" id="KW-0732">Signal</keyword>
<evidence type="ECO:0000256" key="2">
    <source>
        <dbReference type="SAM" id="Phobius"/>
    </source>
</evidence>
<evidence type="ECO:0000256" key="1">
    <source>
        <dbReference type="SAM" id="MobiDB-lite"/>
    </source>
</evidence>
<feature type="compositionally biased region" description="Acidic residues" evidence="1">
    <location>
        <begin position="104"/>
        <end position="121"/>
    </location>
</feature>
<keyword evidence="2" id="KW-1133">Transmembrane helix</keyword>
<dbReference type="AlphaFoldDB" id="A0A180G941"/>
<evidence type="ECO:0000313" key="5">
    <source>
        <dbReference type="EnsemblFungi" id="PTTG_28799-t43_1-p1"/>
    </source>
</evidence>
<keyword evidence="2" id="KW-0472">Membrane</keyword>
<evidence type="ECO:0000313" key="4">
    <source>
        <dbReference type="EMBL" id="OAV89130.1"/>
    </source>
</evidence>
<dbReference type="EMBL" id="ADAS02000139">
    <property type="protein sequence ID" value="OAV89130.1"/>
    <property type="molecule type" value="Genomic_DNA"/>
</dbReference>
<keyword evidence="2" id="KW-0812">Transmembrane</keyword>
<organism evidence="4">
    <name type="scientific">Puccinia triticina (isolate 1-1 / race 1 (BBBD))</name>
    <name type="common">Brown leaf rust fungus</name>
    <dbReference type="NCBI Taxonomy" id="630390"/>
    <lineage>
        <taxon>Eukaryota</taxon>
        <taxon>Fungi</taxon>
        <taxon>Dikarya</taxon>
        <taxon>Basidiomycota</taxon>
        <taxon>Pucciniomycotina</taxon>
        <taxon>Pucciniomycetes</taxon>
        <taxon>Pucciniales</taxon>
        <taxon>Pucciniaceae</taxon>
        <taxon>Puccinia</taxon>
    </lineage>
</organism>
<evidence type="ECO:0000313" key="6">
    <source>
        <dbReference type="Proteomes" id="UP000005240"/>
    </source>
</evidence>
<dbReference type="VEuPathDB" id="FungiDB:PTTG_28799"/>
<sequence length="172" mass="18214">MLFLPILFIISTGVIPALSRPSLNVEQRTRSSLKTGQDLADSNGGCTLVHHAPSENAAVGHIETSEGATEKAGDSIPTDQLYRSAASGKVSQSPPEDVGHSSSEEESGLSSDDEAGSSSDEESSKEITDATNLLPRRSLGQNCLLLFVLPTAATLSFWMPVLNLVSKYKPFP</sequence>
<feature type="signal peptide" evidence="3">
    <location>
        <begin position="1"/>
        <end position="19"/>
    </location>
</feature>
<keyword evidence="6" id="KW-1185">Reference proteome</keyword>
<proteinExistence type="predicted"/>
<reference evidence="4" key="1">
    <citation type="submission" date="2009-11" db="EMBL/GenBank/DDBJ databases">
        <authorList>
            <consortium name="The Broad Institute Genome Sequencing Platform"/>
            <person name="Ward D."/>
            <person name="Feldgarden M."/>
            <person name="Earl A."/>
            <person name="Young S.K."/>
            <person name="Zeng Q."/>
            <person name="Koehrsen M."/>
            <person name="Alvarado L."/>
            <person name="Berlin A."/>
            <person name="Bochicchio J."/>
            <person name="Borenstein D."/>
            <person name="Chapman S.B."/>
            <person name="Chen Z."/>
            <person name="Engels R."/>
            <person name="Freedman E."/>
            <person name="Gellesch M."/>
            <person name="Goldberg J."/>
            <person name="Griggs A."/>
            <person name="Gujja S."/>
            <person name="Heilman E."/>
            <person name="Heiman D."/>
            <person name="Hepburn T."/>
            <person name="Howarth C."/>
            <person name="Jen D."/>
            <person name="Larson L."/>
            <person name="Lewis B."/>
            <person name="Mehta T."/>
            <person name="Park D."/>
            <person name="Pearson M."/>
            <person name="Roberts A."/>
            <person name="Saif S."/>
            <person name="Shea T."/>
            <person name="Shenoy N."/>
            <person name="Sisk P."/>
            <person name="Stolte C."/>
            <person name="Sykes S."/>
            <person name="Thomson T."/>
            <person name="Walk T."/>
            <person name="White J."/>
            <person name="Yandava C."/>
            <person name="Izard J."/>
            <person name="Baranova O.V."/>
            <person name="Blanton J.M."/>
            <person name="Tanner A.C."/>
            <person name="Dewhirst F.E."/>
            <person name="Haas B."/>
            <person name="Nusbaum C."/>
            <person name="Birren B."/>
        </authorList>
    </citation>
    <scope>NUCLEOTIDE SEQUENCE [LARGE SCALE GENOMIC DNA]</scope>
    <source>
        <strain evidence="4">1-1 BBBD Race 1</strain>
    </source>
</reference>
<feature type="region of interest" description="Disordered" evidence="1">
    <location>
        <begin position="65"/>
        <end position="129"/>
    </location>
</feature>
<gene>
    <name evidence="4" type="ORF">PTTG_28799</name>
</gene>
<feature type="transmembrane region" description="Helical" evidence="2">
    <location>
        <begin position="144"/>
        <end position="165"/>
    </location>
</feature>
<accession>A0A180G941</accession>
<reference evidence="5 6" key="3">
    <citation type="journal article" date="2017" name="G3 (Bethesda)">
        <title>Comparative analysis highlights variable genome content of wheat rusts and divergence of the mating loci.</title>
        <authorList>
            <person name="Cuomo C.A."/>
            <person name="Bakkeren G."/>
            <person name="Khalil H.B."/>
            <person name="Panwar V."/>
            <person name="Joly D."/>
            <person name="Linning R."/>
            <person name="Sakthikumar S."/>
            <person name="Song X."/>
            <person name="Adiconis X."/>
            <person name="Fan L."/>
            <person name="Goldberg J.M."/>
            <person name="Levin J.Z."/>
            <person name="Young S."/>
            <person name="Zeng Q."/>
            <person name="Anikster Y."/>
            <person name="Bruce M."/>
            <person name="Wang M."/>
            <person name="Yin C."/>
            <person name="McCallum B."/>
            <person name="Szabo L.J."/>
            <person name="Hulbert S."/>
            <person name="Chen X."/>
            <person name="Fellers J.P."/>
        </authorList>
    </citation>
    <scope>NUCLEOTIDE SEQUENCE</scope>
    <source>
        <strain evidence="6">Isolate 1-1 / race 1 (BBBD)</strain>
        <strain evidence="5">isolate 1-1 / race 1 (BBBD)</strain>
    </source>
</reference>
<name>A0A180G941_PUCT1</name>
<reference evidence="5" key="4">
    <citation type="submission" date="2025-05" db="UniProtKB">
        <authorList>
            <consortium name="EnsemblFungi"/>
        </authorList>
    </citation>
    <scope>IDENTIFICATION</scope>
    <source>
        <strain evidence="5">isolate 1-1 / race 1 (BBBD)</strain>
    </source>
</reference>
<dbReference type="EnsemblFungi" id="PTTG_28799-t43_1">
    <property type="protein sequence ID" value="PTTG_28799-t43_1-p1"/>
    <property type="gene ID" value="PTTG_28799"/>
</dbReference>